<proteinExistence type="predicted"/>
<dbReference type="SUPFAM" id="SSF53474">
    <property type="entry name" value="alpha/beta-Hydrolases"/>
    <property type="match status" value="1"/>
</dbReference>
<dbReference type="Gene3D" id="3.40.50.1820">
    <property type="entry name" value="alpha/beta hydrolase"/>
    <property type="match status" value="1"/>
</dbReference>
<dbReference type="PANTHER" id="PTHR47751">
    <property type="entry name" value="SUPERFAMILY HYDROLASE, PUTATIVE (AFU_ORTHOLOGUE AFUA_2G16580)-RELATED"/>
    <property type="match status" value="1"/>
</dbReference>
<dbReference type="Proteomes" id="UP001327027">
    <property type="component" value="Unassembled WGS sequence"/>
</dbReference>
<reference evidence="2 3" key="1">
    <citation type="journal article" date="2013" name="Int. J. Syst. Evol. Microbiol.">
        <title>Aquimarina gracilis sp. nov., isolated from the gut microflora of a mussel, Mytilus coruscus, and emended description of Aquimarina spongiae.</title>
        <authorList>
            <person name="Park S.C."/>
            <person name="Choe H.N."/>
            <person name="Baik K.S."/>
            <person name="Seong C.N."/>
        </authorList>
    </citation>
    <scope>NUCLEOTIDE SEQUENCE [LARGE SCALE GENOMIC DNA]</scope>
    <source>
        <strain evidence="2 3">PSC32</strain>
    </source>
</reference>
<dbReference type="Pfam" id="PF02129">
    <property type="entry name" value="Peptidase_S15"/>
    <property type="match status" value="1"/>
</dbReference>
<keyword evidence="3" id="KW-1185">Reference proteome</keyword>
<comment type="caution">
    <text evidence="2">The sequence shown here is derived from an EMBL/GenBank/DDBJ whole genome shotgun (WGS) entry which is preliminary data.</text>
</comment>
<gene>
    <name evidence="2" type="ORF">U6A24_05015</name>
</gene>
<sequence>MKKIFTTTVIILVSLLVNAKKKSLIQKNSTMKKVTFKRDNLQLIGHLFTPADFDENKKYPAVLIGGSLTSVKEQMASTYASKLAQQGIIALAFDYSHYGESEGLPRQFEDPAQKLKDLQAAVTFLEGLDYVSGVGALGVCTSGGNMAYLAEADDRIKAIITVAAWLPNEETLPLLYGSEENLRTLRASGNQAKEQYETQGKNEIILAYSDTDKTASHFGPMEYYMDTTRGGGVEEWRNEFATMSWATWLDFSPMDKAKNIQSPVMVIHSDESALPDNAKKFYNDLEGEKELVWLDGYHFDFYDQEKQVQEASENAVRFIKAHID</sequence>
<feature type="domain" description="Xaa-Pro dipeptidyl-peptidase-like" evidence="1">
    <location>
        <begin position="46"/>
        <end position="299"/>
    </location>
</feature>
<name>A0ABU5ZTB3_9FLAO</name>
<evidence type="ECO:0000313" key="3">
    <source>
        <dbReference type="Proteomes" id="UP001327027"/>
    </source>
</evidence>
<protein>
    <submittedName>
        <fullName evidence="2">Alpha/beta hydrolase</fullName>
    </submittedName>
</protein>
<evidence type="ECO:0000313" key="2">
    <source>
        <dbReference type="EMBL" id="MEB3344807.1"/>
    </source>
</evidence>
<dbReference type="RefSeq" id="WP_324178845.1">
    <property type="nucleotide sequence ID" value="NZ_BAABAW010000003.1"/>
</dbReference>
<keyword evidence="2" id="KW-0378">Hydrolase</keyword>
<organism evidence="2 3">
    <name type="scientific">Aquimarina gracilis</name>
    <dbReference type="NCBI Taxonomy" id="874422"/>
    <lineage>
        <taxon>Bacteria</taxon>
        <taxon>Pseudomonadati</taxon>
        <taxon>Bacteroidota</taxon>
        <taxon>Flavobacteriia</taxon>
        <taxon>Flavobacteriales</taxon>
        <taxon>Flavobacteriaceae</taxon>
        <taxon>Aquimarina</taxon>
    </lineage>
</organism>
<accession>A0ABU5ZTB3</accession>
<dbReference type="InterPro" id="IPR051411">
    <property type="entry name" value="Polyketide_trans_af380"/>
</dbReference>
<dbReference type="GO" id="GO:0016787">
    <property type="term" value="F:hydrolase activity"/>
    <property type="evidence" value="ECO:0007669"/>
    <property type="project" value="UniProtKB-KW"/>
</dbReference>
<evidence type="ECO:0000259" key="1">
    <source>
        <dbReference type="Pfam" id="PF02129"/>
    </source>
</evidence>
<dbReference type="EMBL" id="JAYKLX010000002">
    <property type="protein sequence ID" value="MEB3344807.1"/>
    <property type="molecule type" value="Genomic_DNA"/>
</dbReference>
<dbReference type="InterPro" id="IPR000383">
    <property type="entry name" value="Xaa-Pro-like_dom"/>
</dbReference>
<dbReference type="Gene3D" id="1.10.10.800">
    <property type="match status" value="1"/>
</dbReference>
<dbReference type="InterPro" id="IPR029058">
    <property type="entry name" value="AB_hydrolase_fold"/>
</dbReference>
<dbReference type="PANTHER" id="PTHR47751:SF1">
    <property type="entry name" value="SUPERFAMILY HYDROLASE, PUTATIVE (AFU_ORTHOLOGUE AFUA_2G16580)-RELATED"/>
    <property type="match status" value="1"/>
</dbReference>